<organism evidence="3 4">
    <name type="scientific">Actinacidiphila alni</name>
    <dbReference type="NCBI Taxonomy" id="380248"/>
    <lineage>
        <taxon>Bacteria</taxon>
        <taxon>Bacillati</taxon>
        <taxon>Actinomycetota</taxon>
        <taxon>Actinomycetes</taxon>
        <taxon>Kitasatosporales</taxon>
        <taxon>Streptomycetaceae</taxon>
        <taxon>Actinacidiphila</taxon>
    </lineage>
</organism>
<gene>
    <name evidence="3" type="ORF">SAMN05216251_12438</name>
</gene>
<dbReference type="InterPro" id="IPR005152">
    <property type="entry name" value="Lipase_secreted"/>
</dbReference>
<keyword evidence="4" id="KW-1185">Reference proteome</keyword>
<dbReference type="Proteomes" id="UP000199323">
    <property type="component" value="Unassembled WGS sequence"/>
</dbReference>
<dbReference type="PANTHER" id="PTHR34853">
    <property type="match status" value="1"/>
</dbReference>
<reference evidence="4" key="1">
    <citation type="submission" date="2016-10" db="EMBL/GenBank/DDBJ databases">
        <authorList>
            <person name="Varghese N."/>
            <person name="Submissions S."/>
        </authorList>
    </citation>
    <scope>NUCLEOTIDE SEQUENCE [LARGE SCALE GENOMIC DNA]</scope>
    <source>
        <strain evidence="4">CGMCC 4.3510</strain>
    </source>
</reference>
<dbReference type="InterPro" id="IPR029058">
    <property type="entry name" value="AB_hydrolase_fold"/>
</dbReference>
<dbReference type="Gene3D" id="3.40.50.1820">
    <property type="entry name" value="alpha/beta hydrolase"/>
    <property type="match status" value="1"/>
</dbReference>
<evidence type="ECO:0000313" key="4">
    <source>
        <dbReference type="Proteomes" id="UP000199323"/>
    </source>
</evidence>
<dbReference type="SUPFAM" id="SSF53474">
    <property type="entry name" value="alpha/beta-Hydrolases"/>
    <property type="match status" value="1"/>
</dbReference>
<feature type="signal peptide" evidence="2">
    <location>
        <begin position="1"/>
        <end position="28"/>
    </location>
</feature>
<name>A0A1I2KMQ1_9ACTN</name>
<protein>
    <recommendedName>
        <fullName evidence="5">Lipase</fullName>
    </recommendedName>
</protein>
<dbReference type="Gene3D" id="1.10.260.160">
    <property type="match status" value="1"/>
</dbReference>
<evidence type="ECO:0000256" key="2">
    <source>
        <dbReference type="SAM" id="SignalP"/>
    </source>
</evidence>
<dbReference type="RefSeq" id="WP_093716884.1">
    <property type="nucleotide sequence ID" value="NZ_FONG01000024.1"/>
</dbReference>
<dbReference type="EMBL" id="FONG01000024">
    <property type="protein sequence ID" value="SFF68272.1"/>
    <property type="molecule type" value="Genomic_DNA"/>
</dbReference>
<sequence length="427" mass="44477">MRILSARRAAPLAAAAVVTALLAGTTTAASSPASATTSTTGSAPTPAPPASGGRGTLLGVTTLRTLDRAQAATWLTDQGFGSPAARHGFTEYRVTYRTVDPAGRPTTASGVLALPDTGRRTPLAPVVYLHGTTVPKDAVASATGDNYDAAAGPMFAAAGYAGVAPDYLGLGSGPGPHPYMVHAAETTSALDLLTAARTLTAREGRRLAPGIRIAGFSQGAAAALDLGKTLREHPVRGTSVTAIGAVSGPYDVAGAELPAALDTDQLDGVEVSFYLAYLTVAWNHVYHLYDSPAEVFRGRYARLIPTVFDGAHDYTAIYRALPADVTDMLTPAYLARLRHPTGTLARALHTNDLTCTGWRPAAPVRLWAAHADGDVAFLNSEHCRAALHTSGARPRLTDLGALDHQHTALTGLPAVLRWFERLDAARP</sequence>
<evidence type="ECO:0008006" key="5">
    <source>
        <dbReference type="Google" id="ProtNLM"/>
    </source>
</evidence>
<feature type="chain" id="PRO_5039603506" description="Lipase" evidence="2">
    <location>
        <begin position="29"/>
        <end position="427"/>
    </location>
</feature>
<dbReference type="GO" id="GO:0004806">
    <property type="term" value="F:triacylglycerol lipase activity"/>
    <property type="evidence" value="ECO:0007669"/>
    <property type="project" value="InterPro"/>
</dbReference>
<dbReference type="PANTHER" id="PTHR34853:SF1">
    <property type="entry name" value="LIPASE 5"/>
    <property type="match status" value="1"/>
</dbReference>
<dbReference type="STRING" id="380248.SAMN05216251_12438"/>
<dbReference type="PIRSF" id="PIRSF029171">
    <property type="entry name" value="Esterase_LipA"/>
    <property type="match status" value="1"/>
</dbReference>
<evidence type="ECO:0000256" key="1">
    <source>
        <dbReference type="SAM" id="MobiDB-lite"/>
    </source>
</evidence>
<dbReference type="AlphaFoldDB" id="A0A1I2KMQ1"/>
<dbReference type="GO" id="GO:0016042">
    <property type="term" value="P:lipid catabolic process"/>
    <property type="evidence" value="ECO:0007669"/>
    <property type="project" value="InterPro"/>
</dbReference>
<keyword evidence="2" id="KW-0732">Signal</keyword>
<dbReference type="OrthoDB" id="4857813at2"/>
<proteinExistence type="predicted"/>
<accession>A0A1I2KMQ1</accession>
<evidence type="ECO:0000313" key="3">
    <source>
        <dbReference type="EMBL" id="SFF68272.1"/>
    </source>
</evidence>
<feature type="region of interest" description="Disordered" evidence="1">
    <location>
        <begin position="28"/>
        <end position="56"/>
    </location>
</feature>
<feature type="compositionally biased region" description="Low complexity" evidence="1">
    <location>
        <begin position="28"/>
        <end position="44"/>
    </location>
</feature>